<protein>
    <recommendedName>
        <fullName evidence="11">ATP synthase subunit c</fullName>
    </recommendedName>
    <alternativeName>
        <fullName evidence="11">ATP synthase F(0) sector subunit c</fullName>
    </alternativeName>
    <alternativeName>
        <fullName evidence="11">F-type ATPase subunit c</fullName>
        <shortName evidence="11">F-ATPase subunit c</shortName>
    </alternativeName>
    <alternativeName>
        <fullName evidence="11">Lipid-binding protein</fullName>
    </alternativeName>
</protein>
<dbReference type="InterPro" id="IPR002379">
    <property type="entry name" value="ATPase_proteolipid_c-like_dom"/>
</dbReference>
<dbReference type="Pfam" id="PF00137">
    <property type="entry name" value="ATP-synt_C"/>
    <property type="match status" value="1"/>
</dbReference>
<comment type="caution">
    <text evidence="13">The sequence shown here is derived from an EMBL/GenBank/DDBJ whole genome shotgun (WGS) entry which is preliminary data.</text>
</comment>
<dbReference type="InterPro" id="IPR000454">
    <property type="entry name" value="ATP_synth_F0_csu"/>
</dbReference>
<dbReference type="PRINTS" id="PR00124">
    <property type="entry name" value="ATPASEC"/>
</dbReference>
<dbReference type="EMBL" id="MHKI01000026">
    <property type="protein sequence ID" value="OGY86007.1"/>
    <property type="molecule type" value="Genomic_DNA"/>
</dbReference>
<comment type="subcellular location">
    <subcellularLocation>
        <location evidence="11">Cell membrane</location>
        <topology evidence="11">Multi-pass membrane protein</topology>
    </subcellularLocation>
    <subcellularLocation>
        <location evidence="1">Membrane</location>
        <topology evidence="1">Multi-pass membrane protein</topology>
    </subcellularLocation>
</comment>
<dbReference type="AlphaFoldDB" id="A0A1G2BCS1"/>
<dbReference type="InterPro" id="IPR038662">
    <property type="entry name" value="ATP_synth_F0_csu_sf"/>
</dbReference>
<evidence type="ECO:0000256" key="8">
    <source>
        <dbReference type="ARBA" id="ARBA00023065"/>
    </source>
</evidence>
<evidence type="ECO:0000256" key="4">
    <source>
        <dbReference type="ARBA" id="ARBA00022547"/>
    </source>
</evidence>
<keyword evidence="8 11" id="KW-0406">Ion transport</keyword>
<keyword evidence="6 11" id="KW-0375">Hydrogen ion transport</keyword>
<feature type="transmembrane region" description="Helical" evidence="11">
    <location>
        <begin position="51"/>
        <end position="74"/>
    </location>
</feature>
<dbReference type="GO" id="GO:0046933">
    <property type="term" value="F:proton-transporting ATP synthase activity, rotational mechanism"/>
    <property type="evidence" value="ECO:0007669"/>
    <property type="project" value="UniProtKB-UniRule"/>
</dbReference>
<keyword evidence="11" id="KW-0066">ATP synthesis</keyword>
<dbReference type="InterPro" id="IPR020537">
    <property type="entry name" value="ATP_synth_F0_csu_DDCD_BS"/>
</dbReference>
<keyword evidence="3 11" id="KW-0813">Transport</keyword>
<dbReference type="CDD" id="cd18121">
    <property type="entry name" value="ATP-synt_Fo_c"/>
    <property type="match status" value="1"/>
</dbReference>
<gene>
    <name evidence="11" type="primary">atpE</name>
    <name evidence="13" type="ORF">A2319_00360</name>
</gene>
<organism evidence="13 14">
    <name type="scientific">Candidatus Kerfeldbacteria bacterium RIFOXYB2_FULL_38_14</name>
    <dbReference type="NCBI Taxonomy" id="1798547"/>
    <lineage>
        <taxon>Bacteria</taxon>
        <taxon>Candidatus Kerfeldiibacteriota</taxon>
    </lineage>
</organism>
<keyword evidence="7 11" id="KW-1133">Transmembrane helix</keyword>
<dbReference type="Proteomes" id="UP000176420">
    <property type="component" value="Unassembled WGS sequence"/>
</dbReference>
<sequence length="75" mass="7785">MELEVIKLIMAGLTAAVGVTGSAFAEGKIGSKAMEGIGRNPACSNDIFPRMIVAMALAETPAIFSFVVALIIVFL</sequence>
<keyword evidence="4 11" id="KW-0138">CF(0)</keyword>
<evidence type="ECO:0000256" key="11">
    <source>
        <dbReference type="HAMAP-Rule" id="MF_01396"/>
    </source>
</evidence>
<comment type="similarity">
    <text evidence="2 11">Belongs to the ATPase C chain family.</text>
</comment>
<feature type="site" description="Reversibly protonated during proton transport" evidence="11">
    <location>
        <position position="59"/>
    </location>
</feature>
<reference evidence="13 14" key="1">
    <citation type="journal article" date="2016" name="Nat. Commun.">
        <title>Thousands of microbial genomes shed light on interconnected biogeochemical processes in an aquifer system.</title>
        <authorList>
            <person name="Anantharaman K."/>
            <person name="Brown C.T."/>
            <person name="Hug L.A."/>
            <person name="Sharon I."/>
            <person name="Castelle C.J."/>
            <person name="Probst A.J."/>
            <person name="Thomas B.C."/>
            <person name="Singh A."/>
            <person name="Wilkins M.J."/>
            <person name="Karaoz U."/>
            <person name="Brodie E.L."/>
            <person name="Williams K.H."/>
            <person name="Hubbard S.S."/>
            <person name="Banfield J.F."/>
        </authorList>
    </citation>
    <scope>NUCLEOTIDE SEQUENCE [LARGE SCALE GENOMIC DNA]</scope>
</reference>
<evidence type="ECO:0000256" key="9">
    <source>
        <dbReference type="ARBA" id="ARBA00023121"/>
    </source>
</evidence>
<dbReference type="Gene3D" id="1.20.20.10">
    <property type="entry name" value="F1F0 ATP synthase subunit C"/>
    <property type="match status" value="1"/>
</dbReference>
<dbReference type="GO" id="GO:0033177">
    <property type="term" value="C:proton-transporting two-sector ATPase complex, proton-transporting domain"/>
    <property type="evidence" value="ECO:0007669"/>
    <property type="project" value="InterPro"/>
</dbReference>
<dbReference type="GO" id="GO:0008289">
    <property type="term" value="F:lipid binding"/>
    <property type="evidence" value="ECO:0007669"/>
    <property type="project" value="UniProtKB-KW"/>
</dbReference>
<comment type="caution">
    <text evidence="11">Lacks conserved residue(s) required for the propagation of feature annotation.</text>
</comment>
<comment type="function">
    <text evidence="11">Key component of the F(0) channel; it plays a direct role in translocation across the membrane. A homomeric c-ring of between 10-14 subunits forms the central stalk rotor element with the F(1) delta and epsilon subunits.</text>
</comment>
<feature type="domain" description="V-ATPase proteolipid subunit C-like" evidence="12">
    <location>
        <begin position="9"/>
        <end position="72"/>
    </location>
</feature>
<dbReference type="InterPro" id="IPR035921">
    <property type="entry name" value="F/V-ATP_Csub_sf"/>
</dbReference>
<evidence type="ECO:0000256" key="2">
    <source>
        <dbReference type="ARBA" id="ARBA00006704"/>
    </source>
</evidence>
<evidence type="ECO:0000259" key="12">
    <source>
        <dbReference type="Pfam" id="PF00137"/>
    </source>
</evidence>
<evidence type="ECO:0000256" key="7">
    <source>
        <dbReference type="ARBA" id="ARBA00022989"/>
    </source>
</evidence>
<keyword evidence="11" id="KW-1003">Cell membrane</keyword>
<dbReference type="SUPFAM" id="SSF81333">
    <property type="entry name" value="F1F0 ATP synthase subunit C"/>
    <property type="match status" value="1"/>
</dbReference>
<evidence type="ECO:0000256" key="10">
    <source>
        <dbReference type="ARBA" id="ARBA00023136"/>
    </source>
</evidence>
<keyword evidence="10 11" id="KW-0472">Membrane</keyword>
<comment type="function">
    <text evidence="11">F(1)F(0) ATP synthase produces ATP from ADP in the presence of a proton or sodium gradient. F-type ATPases consist of two structural domains, F(1) containing the extramembraneous catalytic core and F(0) containing the membrane proton channel, linked together by a central stalk and a peripheral stalk. During catalysis, ATP synthesis in the catalytic domain of F(1) is coupled via a rotary mechanism of the central stalk subunits to proton translocation.</text>
</comment>
<dbReference type="GO" id="GO:0005886">
    <property type="term" value="C:plasma membrane"/>
    <property type="evidence" value="ECO:0007669"/>
    <property type="project" value="UniProtKB-SubCell"/>
</dbReference>
<keyword evidence="5 11" id="KW-0812">Transmembrane</keyword>
<name>A0A1G2BCS1_9BACT</name>
<keyword evidence="9 11" id="KW-0446">Lipid-binding</keyword>
<evidence type="ECO:0000256" key="5">
    <source>
        <dbReference type="ARBA" id="ARBA00022692"/>
    </source>
</evidence>
<evidence type="ECO:0000313" key="14">
    <source>
        <dbReference type="Proteomes" id="UP000176420"/>
    </source>
</evidence>
<proteinExistence type="inferred from homology"/>
<evidence type="ECO:0000256" key="3">
    <source>
        <dbReference type="ARBA" id="ARBA00022448"/>
    </source>
</evidence>
<dbReference type="PROSITE" id="PS00605">
    <property type="entry name" value="ATPASE_C"/>
    <property type="match status" value="1"/>
</dbReference>
<evidence type="ECO:0000256" key="1">
    <source>
        <dbReference type="ARBA" id="ARBA00004141"/>
    </source>
</evidence>
<accession>A0A1G2BCS1</accession>
<evidence type="ECO:0000313" key="13">
    <source>
        <dbReference type="EMBL" id="OGY86007.1"/>
    </source>
</evidence>
<dbReference type="HAMAP" id="MF_01396">
    <property type="entry name" value="ATP_synth_c_bact"/>
    <property type="match status" value="1"/>
</dbReference>
<dbReference type="GO" id="GO:0045259">
    <property type="term" value="C:proton-transporting ATP synthase complex"/>
    <property type="evidence" value="ECO:0007669"/>
    <property type="project" value="UniProtKB-KW"/>
</dbReference>
<evidence type="ECO:0000256" key="6">
    <source>
        <dbReference type="ARBA" id="ARBA00022781"/>
    </source>
</evidence>